<keyword evidence="3" id="KW-1185">Reference proteome</keyword>
<organism evidence="2 3">
    <name type="scientific">Actinomycetospora straminea</name>
    <dbReference type="NCBI Taxonomy" id="663607"/>
    <lineage>
        <taxon>Bacteria</taxon>
        <taxon>Bacillati</taxon>
        <taxon>Actinomycetota</taxon>
        <taxon>Actinomycetes</taxon>
        <taxon>Pseudonocardiales</taxon>
        <taxon>Pseudonocardiaceae</taxon>
        <taxon>Actinomycetospora</taxon>
    </lineage>
</organism>
<name>A0ABP9EEW7_9PSEU</name>
<dbReference type="Proteomes" id="UP001500457">
    <property type="component" value="Unassembled WGS sequence"/>
</dbReference>
<dbReference type="EMBL" id="BAABHQ010000004">
    <property type="protein sequence ID" value="GAA4870476.1"/>
    <property type="molecule type" value="Genomic_DNA"/>
</dbReference>
<gene>
    <name evidence="2" type="ORF">GCM10023203_19680</name>
</gene>
<proteinExistence type="predicted"/>
<feature type="compositionally biased region" description="Basic and acidic residues" evidence="1">
    <location>
        <begin position="1"/>
        <end position="11"/>
    </location>
</feature>
<sequence>MRLGGGERRGGEQAGGDADGDDAQLLQHEELQWCVGGAQRRTVEERGAVGIGWLNEPVMSS</sequence>
<protein>
    <submittedName>
        <fullName evidence="2">Uncharacterized protein</fullName>
    </submittedName>
</protein>
<evidence type="ECO:0000313" key="3">
    <source>
        <dbReference type="Proteomes" id="UP001500457"/>
    </source>
</evidence>
<feature type="region of interest" description="Disordered" evidence="1">
    <location>
        <begin position="1"/>
        <end position="25"/>
    </location>
</feature>
<accession>A0ABP9EEW7</accession>
<evidence type="ECO:0000256" key="1">
    <source>
        <dbReference type="SAM" id="MobiDB-lite"/>
    </source>
</evidence>
<reference evidence="3" key="1">
    <citation type="journal article" date="2019" name="Int. J. Syst. Evol. Microbiol.">
        <title>The Global Catalogue of Microorganisms (GCM) 10K type strain sequencing project: providing services to taxonomists for standard genome sequencing and annotation.</title>
        <authorList>
            <consortium name="The Broad Institute Genomics Platform"/>
            <consortium name="The Broad Institute Genome Sequencing Center for Infectious Disease"/>
            <person name="Wu L."/>
            <person name="Ma J."/>
        </authorList>
    </citation>
    <scope>NUCLEOTIDE SEQUENCE [LARGE SCALE GENOMIC DNA]</scope>
    <source>
        <strain evidence="3">JCM 17983</strain>
    </source>
</reference>
<evidence type="ECO:0000313" key="2">
    <source>
        <dbReference type="EMBL" id="GAA4870476.1"/>
    </source>
</evidence>
<comment type="caution">
    <text evidence="2">The sequence shown here is derived from an EMBL/GenBank/DDBJ whole genome shotgun (WGS) entry which is preliminary data.</text>
</comment>